<dbReference type="GO" id="GO:0000155">
    <property type="term" value="F:phosphorelay sensor kinase activity"/>
    <property type="evidence" value="ECO:0007669"/>
    <property type="project" value="InterPro"/>
</dbReference>
<feature type="transmembrane region" description="Helical" evidence="1">
    <location>
        <begin position="165"/>
        <end position="182"/>
    </location>
</feature>
<dbReference type="PANTHER" id="PTHR34220">
    <property type="entry name" value="SENSOR HISTIDINE KINASE YPDA"/>
    <property type="match status" value="1"/>
</dbReference>
<dbReference type="RefSeq" id="WP_106758000.1">
    <property type="nucleotide sequence ID" value="NZ_PXWF02000229.1"/>
</dbReference>
<evidence type="ECO:0000259" key="2">
    <source>
        <dbReference type="SMART" id="SM00387"/>
    </source>
</evidence>
<evidence type="ECO:0000313" key="4">
    <source>
        <dbReference type="Proteomes" id="UP000241421"/>
    </source>
</evidence>
<proteinExistence type="predicted"/>
<sequence length="394" mass="42678">MGFAAQLRRAWPDFWILRKRRAEPAWARVLIASAAALALGFALVALAGLLRLAWFKPDWWLSVGIPLVVVGVAVGNTLLGVFRGLELALPEAALERLRTHAGWRSGIILNALAAAGIVLGCAIGMVLVNALYDSAALSGYQCCIGTAHNVTLKIDLASARQRTHLGLFVLVLVGANVIFGYLRARQRDKRRRATEAQLHLLQAQIEPQFLFNTLADVQGLLDHDPERARQMLEEFTDYLRASLGQLRRADSTLAAELDMAQCYLQLLRLRMGGRLRFSIEASVEARAAVVPPLLLQPLVENAIRHGLEPRAEGGTVRIRAEVRSGRLEVCVLDDGVGLPAAQQRAGLALDNIRARLQARYGGNAALTLAAHAPGTRAVLDLPFVGAGLDSSLSN</sequence>
<dbReference type="AlphaFoldDB" id="A0A2U2HJS4"/>
<dbReference type="Pfam" id="PF02518">
    <property type="entry name" value="HATPase_c"/>
    <property type="match status" value="1"/>
</dbReference>
<dbReference type="Proteomes" id="UP000241421">
    <property type="component" value="Unassembled WGS sequence"/>
</dbReference>
<keyword evidence="1" id="KW-0812">Transmembrane</keyword>
<feature type="transmembrane region" description="Helical" evidence="1">
    <location>
        <begin position="25"/>
        <end position="53"/>
    </location>
</feature>
<dbReference type="InterPro" id="IPR003594">
    <property type="entry name" value="HATPase_dom"/>
</dbReference>
<dbReference type="SUPFAM" id="SSF55874">
    <property type="entry name" value="ATPase domain of HSP90 chaperone/DNA topoisomerase II/histidine kinase"/>
    <property type="match status" value="1"/>
</dbReference>
<accession>A0A2U2HJS4</accession>
<keyword evidence="1" id="KW-1133">Transmembrane helix</keyword>
<gene>
    <name evidence="3" type="ORF">C7C56_014020</name>
</gene>
<feature type="transmembrane region" description="Helical" evidence="1">
    <location>
        <begin position="106"/>
        <end position="128"/>
    </location>
</feature>
<comment type="caution">
    <text evidence="3">The sequence shown here is derived from an EMBL/GenBank/DDBJ whole genome shotgun (WGS) entry which is preliminary data.</text>
</comment>
<dbReference type="OrthoDB" id="2514702at2"/>
<name>A0A2U2HJS4_9BURK</name>
<dbReference type="Pfam" id="PF06580">
    <property type="entry name" value="His_kinase"/>
    <property type="match status" value="1"/>
</dbReference>
<dbReference type="Gene3D" id="3.30.565.10">
    <property type="entry name" value="Histidine kinase-like ATPase, C-terminal domain"/>
    <property type="match status" value="1"/>
</dbReference>
<reference evidence="3 4" key="1">
    <citation type="submission" date="2018-04" db="EMBL/GenBank/DDBJ databases">
        <title>Massilia violaceinigra sp. nov., a novel purple-pigmented bacterium isolated from Tianshan glacier, Xinjiang, China.</title>
        <authorList>
            <person name="Wang H."/>
        </authorList>
    </citation>
    <scope>NUCLEOTIDE SEQUENCE [LARGE SCALE GENOMIC DNA]</scope>
    <source>
        <strain evidence="3 4">B448-2</strain>
    </source>
</reference>
<dbReference type="PANTHER" id="PTHR34220:SF9">
    <property type="entry name" value="SIGNAL TRANSDUCTION HISTIDINE KINASE INTERNAL REGION DOMAIN-CONTAINING PROTEIN"/>
    <property type="match status" value="1"/>
</dbReference>
<keyword evidence="3" id="KW-0418">Kinase</keyword>
<evidence type="ECO:0000256" key="1">
    <source>
        <dbReference type="SAM" id="Phobius"/>
    </source>
</evidence>
<evidence type="ECO:0000313" key="3">
    <source>
        <dbReference type="EMBL" id="PWF47780.1"/>
    </source>
</evidence>
<protein>
    <submittedName>
        <fullName evidence="3">Sensor histidine kinase</fullName>
    </submittedName>
</protein>
<keyword evidence="4" id="KW-1185">Reference proteome</keyword>
<organism evidence="3 4">
    <name type="scientific">Massilia glaciei</name>
    <dbReference type="NCBI Taxonomy" id="1524097"/>
    <lineage>
        <taxon>Bacteria</taxon>
        <taxon>Pseudomonadati</taxon>
        <taxon>Pseudomonadota</taxon>
        <taxon>Betaproteobacteria</taxon>
        <taxon>Burkholderiales</taxon>
        <taxon>Oxalobacteraceae</taxon>
        <taxon>Telluria group</taxon>
        <taxon>Massilia</taxon>
    </lineage>
</organism>
<feature type="domain" description="Histidine kinase/HSP90-like ATPase" evidence="2">
    <location>
        <begin position="290"/>
        <end position="385"/>
    </location>
</feature>
<dbReference type="InterPro" id="IPR010559">
    <property type="entry name" value="Sig_transdc_His_kin_internal"/>
</dbReference>
<dbReference type="InterPro" id="IPR050640">
    <property type="entry name" value="Bact_2-comp_sensor_kinase"/>
</dbReference>
<dbReference type="InterPro" id="IPR036890">
    <property type="entry name" value="HATPase_C_sf"/>
</dbReference>
<keyword evidence="3" id="KW-0808">Transferase</keyword>
<dbReference type="GO" id="GO:0016020">
    <property type="term" value="C:membrane"/>
    <property type="evidence" value="ECO:0007669"/>
    <property type="project" value="InterPro"/>
</dbReference>
<feature type="transmembrane region" description="Helical" evidence="1">
    <location>
        <begin position="59"/>
        <end position="85"/>
    </location>
</feature>
<keyword evidence="1" id="KW-0472">Membrane</keyword>
<dbReference type="SMART" id="SM00387">
    <property type="entry name" value="HATPase_c"/>
    <property type="match status" value="1"/>
</dbReference>
<dbReference type="EMBL" id="PXWF02000229">
    <property type="protein sequence ID" value="PWF47780.1"/>
    <property type="molecule type" value="Genomic_DNA"/>
</dbReference>